<dbReference type="AlphaFoldDB" id="A0A6M2DXZ6"/>
<protein>
    <submittedName>
        <fullName evidence="2">Putative secreted protein</fullName>
    </submittedName>
</protein>
<proteinExistence type="predicted"/>
<evidence type="ECO:0000256" key="1">
    <source>
        <dbReference type="SAM" id="SignalP"/>
    </source>
</evidence>
<evidence type="ECO:0000313" key="2">
    <source>
        <dbReference type="EMBL" id="NOV51236.1"/>
    </source>
</evidence>
<sequence length="88" mass="10765">MQHLKYFSLKILIFFTLMLKNVYQEELKRYRHEFVNLKIEANTVAAKWSITPEFSKTRQRKIKRHFDELCEDERLQDPESLFKVNISN</sequence>
<name>A0A6M2DXZ6_XENCH</name>
<feature type="signal peptide" evidence="1">
    <location>
        <begin position="1"/>
        <end position="24"/>
    </location>
</feature>
<feature type="chain" id="PRO_5026726053" evidence="1">
    <location>
        <begin position="25"/>
        <end position="88"/>
    </location>
</feature>
<keyword evidence="1" id="KW-0732">Signal</keyword>
<reference evidence="2" key="1">
    <citation type="submission" date="2020-03" db="EMBL/GenBank/DDBJ databases">
        <title>Transcriptomic Profiling of the Digestive Tract of the Rat Flea, Xenopsylla cheopis, Following Blood Feeding and Infection with Yersinia pestis.</title>
        <authorList>
            <person name="Bland D.M."/>
            <person name="Martens C.A."/>
            <person name="Virtaneva K."/>
            <person name="Kanakabandi K."/>
            <person name="Long D."/>
            <person name="Rosenke R."/>
            <person name="Saturday G.A."/>
            <person name="Hoyt F.H."/>
            <person name="Bruno D.P."/>
            <person name="Ribeiro J.M.C."/>
            <person name="Hinnebusch J."/>
        </authorList>
    </citation>
    <scope>NUCLEOTIDE SEQUENCE</scope>
</reference>
<accession>A0A6M2DXZ6</accession>
<dbReference type="EMBL" id="GIIL01007510">
    <property type="protein sequence ID" value="NOV51236.1"/>
    <property type="molecule type" value="Transcribed_RNA"/>
</dbReference>
<organism evidence="2">
    <name type="scientific">Xenopsylla cheopis</name>
    <name type="common">Oriental rat flea</name>
    <name type="synonym">Pulex cheopis</name>
    <dbReference type="NCBI Taxonomy" id="163159"/>
    <lineage>
        <taxon>Eukaryota</taxon>
        <taxon>Metazoa</taxon>
        <taxon>Ecdysozoa</taxon>
        <taxon>Arthropoda</taxon>
        <taxon>Hexapoda</taxon>
        <taxon>Insecta</taxon>
        <taxon>Pterygota</taxon>
        <taxon>Neoptera</taxon>
        <taxon>Endopterygota</taxon>
        <taxon>Siphonaptera</taxon>
        <taxon>Pulicidae</taxon>
        <taxon>Xenopsyllinae</taxon>
        <taxon>Xenopsylla</taxon>
    </lineage>
</organism>